<dbReference type="SUPFAM" id="SSF55729">
    <property type="entry name" value="Acyl-CoA N-acyltransferases (Nat)"/>
    <property type="match status" value="1"/>
</dbReference>
<dbReference type="EMBL" id="APBN01000006">
    <property type="protein sequence ID" value="EMT51720.1"/>
    <property type="molecule type" value="Genomic_DNA"/>
</dbReference>
<dbReference type="AlphaFoldDB" id="M8E8B9"/>
<dbReference type="CDD" id="cd04301">
    <property type="entry name" value="NAT_SF"/>
    <property type="match status" value="1"/>
</dbReference>
<proteinExistence type="predicted"/>
<dbReference type="InterPro" id="IPR000182">
    <property type="entry name" value="GNAT_dom"/>
</dbReference>
<dbReference type="STRING" id="1300222.I532_15296"/>
<keyword evidence="2" id="KW-0012">Acyltransferase</keyword>
<dbReference type="GeneID" id="89501671"/>
<dbReference type="InterPro" id="IPR050832">
    <property type="entry name" value="Bact_Acetyltransf"/>
</dbReference>
<dbReference type="InterPro" id="IPR016181">
    <property type="entry name" value="Acyl_CoA_acyltransferase"/>
</dbReference>
<dbReference type="Pfam" id="PF00583">
    <property type="entry name" value="Acetyltransf_1"/>
    <property type="match status" value="1"/>
</dbReference>
<sequence>MGGSSQIRVRVAAPGDREAIQKLLVEAYEEYEHLLPEGRWEEYREELRESAADDRPLARIVAEYDGEIVGAVQLYMSAKEAYGLPELQIDTPIIRYLSVLPKARGKGVATELIKESVRRSRKLGASALHLHTTDIMASAISLYERLGFERAPEKDIQSGPTLVKSYRLPIKEASIL</sequence>
<protein>
    <submittedName>
        <fullName evidence="4">GCN5-like N-acetyltransferase</fullName>
    </submittedName>
</protein>
<comment type="caution">
    <text evidence="4">The sequence shown here is derived from an EMBL/GenBank/DDBJ whole genome shotgun (WGS) entry which is preliminary data.</text>
</comment>
<keyword evidence="1 4" id="KW-0808">Transferase</keyword>
<dbReference type="Gene3D" id="3.40.630.30">
    <property type="match status" value="1"/>
</dbReference>
<dbReference type="GO" id="GO:0016747">
    <property type="term" value="F:acyltransferase activity, transferring groups other than amino-acyl groups"/>
    <property type="evidence" value="ECO:0007669"/>
    <property type="project" value="InterPro"/>
</dbReference>
<name>M8E8B9_9BACL</name>
<keyword evidence="5" id="KW-1185">Reference proteome</keyword>
<accession>M8E8B9</accession>
<dbReference type="Proteomes" id="UP000012081">
    <property type="component" value="Unassembled WGS sequence"/>
</dbReference>
<dbReference type="RefSeq" id="WP_003389292.1">
    <property type="nucleotide sequence ID" value="NZ_APBN01000006.1"/>
</dbReference>
<evidence type="ECO:0000313" key="5">
    <source>
        <dbReference type="Proteomes" id="UP000012081"/>
    </source>
</evidence>
<evidence type="ECO:0000259" key="3">
    <source>
        <dbReference type="PROSITE" id="PS51186"/>
    </source>
</evidence>
<dbReference type="PANTHER" id="PTHR43877">
    <property type="entry name" value="AMINOALKYLPHOSPHONATE N-ACETYLTRANSFERASE-RELATED-RELATED"/>
    <property type="match status" value="1"/>
</dbReference>
<evidence type="ECO:0000256" key="1">
    <source>
        <dbReference type="ARBA" id="ARBA00022679"/>
    </source>
</evidence>
<reference evidence="4 5" key="1">
    <citation type="submission" date="2013-03" db="EMBL/GenBank/DDBJ databases">
        <title>Assembly of a new bacterial strain Brevibacillus borstelensis AK1.</title>
        <authorList>
            <person name="Rajan I."/>
            <person name="PoliReddy D."/>
            <person name="Sugumar T."/>
            <person name="Rathinam K."/>
            <person name="Alqarawi S."/>
            <person name="Khalil A.B."/>
            <person name="Sivakumar N."/>
        </authorList>
    </citation>
    <scope>NUCLEOTIDE SEQUENCE [LARGE SCALE GENOMIC DNA]</scope>
    <source>
        <strain evidence="4 5">AK1</strain>
    </source>
</reference>
<dbReference type="PROSITE" id="PS51186">
    <property type="entry name" value="GNAT"/>
    <property type="match status" value="1"/>
</dbReference>
<dbReference type="PATRIC" id="fig|1300222.3.peg.3201"/>
<evidence type="ECO:0000313" key="4">
    <source>
        <dbReference type="EMBL" id="EMT51720.1"/>
    </source>
</evidence>
<feature type="domain" description="N-acetyltransferase" evidence="3">
    <location>
        <begin position="7"/>
        <end position="169"/>
    </location>
</feature>
<gene>
    <name evidence="4" type="ORF">I532_15296</name>
</gene>
<evidence type="ECO:0000256" key="2">
    <source>
        <dbReference type="ARBA" id="ARBA00023315"/>
    </source>
</evidence>
<organism evidence="4 5">
    <name type="scientific">Brevibacillus borstelensis AK1</name>
    <dbReference type="NCBI Taxonomy" id="1300222"/>
    <lineage>
        <taxon>Bacteria</taxon>
        <taxon>Bacillati</taxon>
        <taxon>Bacillota</taxon>
        <taxon>Bacilli</taxon>
        <taxon>Bacillales</taxon>
        <taxon>Paenibacillaceae</taxon>
        <taxon>Brevibacillus</taxon>
    </lineage>
</organism>
<dbReference type="OrthoDB" id="9803233at2"/>